<proteinExistence type="predicted"/>
<keyword evidence="2" id="KW-1185">Reference proteome</keyword>
<organism evidence="1 2">
    <name type="scientific">Fimbriiglobus ruber</name>
    <dbReference type="NCBI Taxonomy" id="1908690"/>
    <lineage>
        <taxon>Bacteria</taxon>
        <taxon>Pseudomonadati</taxon>
        <taxon>Planctomycetota</taxon>
        <taxon>Planctomycetia</taxon>
        <taxon>Gemmatales</taxon>
        <taxon>Gemmataceae</taxon>
        <taxon>Fimbriiglobus</taxon>
    </lineage>
</organism>
<dbReference type="EMBL" id="NIDE01000014">
    <property type="protein sequence ID" value="OWK38672.1"/>
    <property type="molecule type" value="Genomic_DNA"/>
</dbReference>
<protein>
    <submittedName>
        <fullName evidence="1">Uncharacterized protein</fullName>
    </submittedName>
</protein>
<sequence length="43" mass="5071">MSRQCDKPDLHANFRDDFNSEMVKFRNSIGGFRLTAQIARFYS</sequence>
<comment type="caution">
    <text evidence="1">The sequence shown here is derived from an EMBL/GenBank/DDBJ whole genome shotgun (WGS) entry which is preliminary data.</text>
</comment>
<dbReference type="AlphaFoldDB" id="A0A225DB31"/>
<dbReference type="Proteomes" id="UP000214646">
    <property type="component" value="Unassembled WGS sequence"/>
</dbReference>
<evidence type="ECO:0000313" key="1">
    <source>
        <dbReference type="EMBL" id="OWK38672.1"/>
    </source>
</evidence>
<name>A0A225DB31_9BACT</name>
<gene>
    <name evidence="1" type="ORF">FRUB_07792</name>
</gene>
<accession>A0A225DB31</accession>
<reference evidence="2" key="1">
    <citation type="submission" date="2017-06" db="EMBL/GenBank/DDBJ databases">
        <title>Genome analysis of Fimbriiglobus ruber SP5, the first member of the order Planctomycetales with confirmed chitinolytic capability.</title>
        <authorList>
            <person name="Ravin N.V."/>
            <person name="Rakitin A.L."/>
            <person name="Ivanova A.A."/>
            <person name="Beletsky A.V."/>
            <person name="Kulichevskaya I.S."/>
            <person name="Mardanov A.V."/>
            <person name="Dedysh S.N."/>
        </authorList>
    </citation>
    <scope>NUCLEOTIDE SEQUENCE [LARGE SCALE GENOMIC DNA]</scope>
    <source>
        <strain evidence="2">SP5</strain>
    </source>
</reference>
<evidence type="ECO:0000313" key="2">
    <source>
        <dbReference type="Proteomes" id="UP000214646"/>
    </source>
</evidence>